<dbReference type="PANTHER" id="PTHR33794:SF1">
    <property type="entry name" value="BACILLOLYSIN"/>
    <property type="match status" value="1"/>
</dbReference>
<accession>A0ABP8WHI5</accession>
<dbReference type="InterPro" id="IPR001570">
    <property type="entry name" value="Peptidase_M4_C_domain"/>
</dbReference>
<dbReference type="Gene3D" id="3.10.450.490">
    <property type="match status" value="1"/>
</dbReference>
<dbReference type="EC" id="3.4.24.-" evidence="8"/>
<dbReference type="EMBL" id="BAABKM010000001">
    <property type="protein sequence ID" value="GAA4689878.1"/>
    <property type="molecule type" value="Genomic_DNA"/>
</dbReference>
<dbReference type="Pfam" id="PF01447">
    <property type="entry name" value="Peptidase_M4"/>
    <property type="match status" value="1"/>
</dbReference>
<keyword evidence="4 8" id="KW-0732">Signal</keyword>
<evidence type="ECO:0000313" key="12">
    <source>
        <dbReference type="EMBL" id="GAA4689878.1"/>
    </source>
</evidence>
<evidence type="ECO:0000256" key="6">
    <source>
        <dbReference type="ARBA" id="ARBA00022833"/>
    </source>
</evidence>
<keyword evidence="2 8" id="KW-0645">Protease</keyword>
<evidence type="ECO:0000313" key="13">
    <source>
        <dbReference type="Proteomes" id="UP001499974"/>
    </source>
</evidence>
<comment type="subcellular location">
    <subcellularLocation>
        <location evidence="8">Secreted</location>
    </subcellularLocation>
</comment>
<sequence>MRTISGLAAAAALVVVAAGAPAGAAPSSLENEGTTYDVVGVITDANGTTHTRMVSRYDGLPVIGGDRVVHRGPSGAARGISQTLAAPLSLVTTPVVGVGVAESLVGPKAESSRLVVDATSGKGRLAWEVISGGKQADGTPSRLATYVDARTGKVLWREQQIETVDGSGQSLYSGTVPLKLTQSGSTYQLKDPTRGNTYTTDLNNKEDSLFCQIFGSGCQTGTLFTSPDTSFGNGATSSRESAAVDAQYGTNMTWDFYKTTYGRNGIFGDGSGSYNRVHYGNGYVNAFWDGTKMTYGDGDGTSYGPLVSLDVAGHEMSHGVTEHSANLTYDGESGGLNEATSDIFGTMVEFFAANANDPGDYLIGEEFDLAHHSGFRRMDNPAADGDSLNCWSSTAGNSDVHYSSGIGNHFFYLLAEGSGAKTINGVSYNSPTCNGSTVSGIGRDDAARIWYRALTVYMTSSTDYHGARTASLDAARDLFTAGSVQYNAVATAWSAVGVS</sequence>
<name>A0ABP8WHI5_9ACTN</name>
<comment type="caution">
    <text evidence="12">The sequence shown here is derived from an EMBL/GenBank/DDBJ whole genome shotgun (WGS) entry which is preliminary data.</text>
</comment>
<evidence type="ECO:0000259" key="10">
    <source>
        <dbReference type="Pfam" id="PF02868"/>
    </source>
</evidence>
<evidence type="ECO:0000256" key="2">
    <source>
        <dbReference type="ARBA" id="ARBA00022670"/>
    </source>
</evidence>
<evidence type="ECO:0000256" key="3">
    <source>
        <dbReference type="ARBA" id="ARBA00022723"/>
    </source>
</evidence>
<dbReference type="RefSeq" id="WP_345517975.1">
    <property type="nucleotide sequence ID" value="NZ_BAABKM010000001.1"/>
</dbReference>
<dbReference type="Pfam" id="PF02868">
    <property type="entry name" value="Peptidase_M4_C"/>
    <property type="match status" value="1"/>
</dbReference>
<dbReference type="SUPFAM" id="SSF55486">
    <property type="entry name" value="Metalloproteases ('zincins'), catalytic domain"/>
    <property type="match status" value="1"/>
</dbReference>
<dbReference type="InterPro" id="IPR027268">
    <property type="entry name" value="Peptidase_M4/M1_CTD_sf"/>
</dbReference>
<keyword evidence="13" id="KW-1185">Reference proteome</keyword>
<evidence type="ECO:0000256" key="8">
    <source>
        <dbReference type="RuleBase" id="RU366073"/>
    </source>
</evidence>
<proteinExistence type="inferred from homology"/>
<keyword evidence="3" id="KW-0479">Metal-binding</keyword>
<evidence type="ECO:0000259" key="9">
    <source>
        <dbReference type="Pfam" id="PF01447"/>
    </source>
</evidence>
<dbReference type="InterPro" id="IPR011096">
    <property type="entry name" value="FTP_domain"/>
</dbReference>
<evidence type="ECO:0000256" key="5">
    <source>
        <dbReference type="ARBA" id="ARBA00022801"/>
    </source>
</evidence>
<dbReference type="InterPro" id="IPR050728">
    <property type="entry name" value="Zinc_Metalloprotease_M4"/>
</dbReference>
<keyword evidence="8" id="KW-0964">Secreted</keyword>
<dbReference type="CDD" id="cd09597">
    <property type="entry name" value="M4_TLP"/>
    <property type="match status" value="1"/>
</dbReference>
<feature type="signal peptide" evidence="8">
    <location>
        <begin position="1"/>
        <end position="24"/>
    </location>
</feature>
<dbReference type="Pfam" id="PF07504">
    <property type="entry name" value="FTP"/>
    <property type="match status" value="1"/>
</dbReference>
<dbReference type="Gene3D" id="1.10.390.10">
    <property type="entry name" value="Neutral Protease Domain 2"/>
    <property type="match status" value="1"/>
</dbReference>
<comment type="function">
    <text evidence="8">Extracellular zinc metalloprotease.</text>
</comment>
<organism evidence="12 13">
    <name type="scientific">Nocardioides conyzicola</name>
    <dbReference type="NCBI Taxonomy" id="1651781"/>
    <lineage>
        <taxon>Bacteria</taxon>
        <taxon>Bacillati</taxon>
        <taxon>Actinomycetota</taxon>
        <taxon>Actinomycetes</taxon>
        <taxon>Propionibacteriales</taxon>
        <taxon>Nocardioidaceae</taxon>
        <taxon>Nocardioides</taxon>
    </lineage>
</organism>
<reference evidence="13" key="1">
    <citation type="journal article" date="2019" name="Int. J. Syst. Evol. Microbiol.">
        <title>The Global Catalogue of Microorganisms (GCM) 10K type strain sequencing project: providing services to taxonomists for standard genome sequencing and annotation.</title>
        <authorList>
            <consortium name="The Broad Institute Genomics Platform"/>
            <consortium name="The Broad Institute Genome Sequencing Center for Infectious Disease"/>
            <person name="Wu L."/>
            <person name="Ma J."/>
        </authorList>
    </citation>
    <scope>NUCLEOTIDE SEQUENCE [LARGE SCALE GENOMIC DNA]</scope>
    <source>
        <strain evidence="13">JCM 18531</strain>
    </source>
</reference>
<dbReference type="Proteomes" id="UP001499974">
    <property type="component" value="Unassembled WGS sequence"/>
</dbReference>
<feature type="chain" id="PRO_5044982516" description="Neutral metalloproteinase" evidence="8">
    <location>
        <begin position="25"/>
        <end position="499"/>
    </location>
</feature>
<gene>
    <name evidence="12" type="ORF">GCM10023349_00140</name>
</gene>
<comment type="cofactor">
    <cofactor evidence="8">
        <name>Zn(2+)</name>
        <dbReference type="ChEBI" id="CHEBI:29105"/>
    </cofactor>
</comment>
<dbReference type="InterPro" id="IPR023612">
    <property type="entry name" value="Peptidase_M4"/>
</dbReference>
<evidence type="ECO:0000256" key="7">
    <source>
        <dbReference type="ARBA" id="ARBA00023049"/>
    </source>
</evidence>
<comment type="similarity">
    <text evidence="1 8">Belongs to the peptidase M4 family.</text>
</comment>
<feature type="domain" description="Peptidase M4 C-terminal" evidence="10">
    <location>
        <begin position="325"/>
        <end position="498"/>
    </location>
</feature>
<protein>
    <recommendedName>
        <fullName evidence="8">Neutral metalloproteinase</fullName>
        <ecNumber evidence="8">3.4.24.-</ecNumber>
    </recommendedName>
</protein>
<feature type="domain" description="Peptidase M4" evidence="9">
    <location>
        <begin position="166"/>
        <end position="322"/>
    </location>
</feature>
<keyword evidence="7 8" id="KW-0482">Metalloprotease</keyword>
<feature type="domain" description="FTP" evidence="11">
    <location>
        <begin position="36"/>
        <end position="81"/>
    </location>
</feature>
<dbReference type="PRINTS" id="PR00730">
    <property type="entry name" value="THERMOLYSIN"/>
</dbReference>
<keyword evidence="6 8" id="KW-0862">Zinc</keyword>
<keyword evidence="5 8" id="KW-0378">Hydrolase</keyword>
<evidence type="ECO:0000259" key="11">
    <source>
        <dbReference type="Pfam" id="PF07504"/>
    </source>
</evidence>
<dbReference type="Gene3D" id="3.10.170.10">
    <property type="match status" value="1"/>
</dbReference>
<evidence type="ECO:0000256" key="4">
    <source>
        <dbReference type="ARBA" id="ARBA00022729"/>
    </source>
</evidence>
<dbReference type="InterPro" id="IPR013856">
    <property type="entry name" value="Peptidase_M4_domain"/>
</dbReference>
<dbReference type="PANTHER" id="PTHR33794">
    <property type="entry name" value="BACILLOLYSIN"/>
    <property type="match status" value="1"/>
</dbReference>
<evidence type="ECO:0000256" key="1">
    <source>
        <dbReference type="ARBA" id="ARBA00009388"/>
    </source>
</evidence>